<dbReference type="Proteomes" id="UP001146019">
    <property type="component" value="Unassembled WGS sequence"/>
</dbReference>
<dbReference type="Pfam" id="PF25612">
    <property type="entry name" value="DUF7940"/>
    <property type="match status" value="1"/>
</dbReference>
<keyword evidence="1" id="KW-1133">Transmembrane helix</keyword>
<organism evidence="2 3">
    <name type="scientific">Acinetobacter nematophilus</name>
    <dbReference type="NCBI Taxonomy" id="2994642"/>
    <lineage>
        <taxon>Bacteria</taxon>
        <taxon>Pseudomonadati</taxon>
        <taxon>Pseudomonadota</taxon>
        <taxon>Gammaproteobacteria</taxon>
        <taxon>Moraxellales</taxon>
        <taxon>Moraxellaceae</taxon>
        <taxon>Acinetobacter</taxon>
    </lineage>
</organism>
<feature type="transmembrane region" description="Helical" evidence="1">
    <location>
        <begin position="76"/>
        <end position="94"/>
    </location>
</feature>
<name>A0A9X3IF79_9GAMM</name>
<evidence type="ECO:0008006" key="4">
    <source>
        <dbReference type="Google" id="ProtNLM"/>
    </source>
</evidence>
<accession>A0A9X3IF79</accession>
<evidence type="ECO:0000256" key="1">
    <source>
        <dbReference type="SAM" id="Phobius"/>
    </source>
</evidence>
<dbReference type="AlphaFoldDB" id="A0A9X3IF79"/>
<comment type="caution">
    <text evidence="2">The sequence shown here is derived from an EMBL/GenBank/DDBJ whole genome shotgun (WGS) entry which is preliminary data.</text>
</comment>
<dbReference type="RefSeq" id="WP_266129023.1">
    <property type="nucleotide sequence ID" value="NZ_JAPKMY010000001.1"/>
</dbReference>
<proteinExistence type="predicted"/>
<keyword evidence="3" id="KW-1185">Reference proteome</keyword>
<protein>
    <recommendedName>
        <fullName evidence="4">Holin of 3TMs, for gene-transfer release</fullName>
    </recommendedName>
</protein>
<evidence type="ECO:0000313" key="2">
    <source>
        <dbReference type="EMBL" id="MCX5466508.1"/>
    </source>
</evidence>
<keyword evidence="1" id="KW-0812">Transmembrane</keyword>
<sequence>MKKVNRKLPQSVKTKIKIDAAVEKSLAENKRFYDGVIARRDQKHEQKINDIKASFVQAVPATTPQGLLVANKSKSWAWFSNIAFGLIVAVQAFFDTLPPELIATLPTDAQSKITMGLAILGVAGRFINQSRKPKPLPEVGDH</sequence>
<evidence type="ECO:0000313" key="3">
    <source>
        <dbReference type="Proteomes" id="UP001146019"/>
    </source>
</evidence>
<gene>
    <name evidence="2" type="ORF">OSH00_02010</name>
</gene>
<keyword evidence="1" id="KW-0472">Membrane</keyword>
<dbReference type="EMBL" id="JAPKMY010000001">
    <property type="protein sequence ID" value="MCX5466508.1"/>
    <property type="molecule type" value="Genomic_DNA"/>
</dbReference>
<dbReference type="InterPro" id="IPR057700">
    <property type="entry name" value="DUF7940"/>
</dbReference>
<reference evidence="2" key="1">
    <citation type="submission" date="2022-11" db="EMBL/GenBank/DDBJ databases">
        <title>Biodiversity and phylogenetic relationships of bacteria.</title>
        <authorList>
            <person name="Machado R.A.R."/>
            <person name="Bhat A."/>
            <person name="Loulou A."/>
            <person name="Kallel S."/>
        </authorList>
    </citation>
    <scope>NUCLEOTIDE SEQUENCE</scope>
    <source>
        <strain evidence="2">A-IN1</strain>
    </source>
</reference>